<dbReference type="InterPro" id="IPR013087">
    <property type="entry name" value="Znf_C2H2_type"/>
</dbReference>
<keyword evidence="1" id="KW-0862">Zinc</keyword>
<keyword evidence="5" id="KW-1185">Reference proteome</keyword>
<accession>A0ABN8LT10</accession>
<dbReference type="PANTHER" id="PTHR33845:SF1">
    <property type="entry name" value="C2H2-TYPE DOMAIN-CONTAINING PROTEIN"/>
    <property type="match status" value="1"/>
</dbReference>
<dbReference type="PROSITE" id="PS50157">
    <property type="entry name" value="ZINC_FINGER_C2H2_2"/>
    <property type="match status" value="1"/>
</dbReference>
<feature type="domain" description="C2H2-type" evidence="3">
    <location>
        <begin position="51"/>
        <end position="82"/>
    </location>
</feature>
<name>A0ABN8LT10_9CNID</name>
<evidence type="ECO:0000256" key="2">
    <source>
        <dbReference type="SAM" id="MobiDB-lite"/>
    </source>
</evidence>
<evidence type="ECO:0000313" key="5">
    <source>
        <dbReference type="Proteomes" id="UP001159427"/>
    </source>
</evidence>
<keyword evidence="1" id="KW-0863">Zinc-finger</keyword>
<dbReference type="PANTHER" id="PTHR33845">
    <property type="entry name" value="C2H2-TYPE DOMAIN-CONTAINING PROTEIN"/>
    <property type="match status" value="1"/>
</dbReference>
<keyword evidence="1" id="KW-0479">Metal-binding</keyword>
<gene>
    <name evidence="4" type="ORF">PEVE_00044719</name>
</gene>
<dbReference type="PROSITE" id="PS00028">
    <property type="entry name" value="ZINC_FINGER_C2H2_1"/>
    <property type="match status" value="1"/>
</dbReference>
<proteinExistence type="predicted"/>
<comment type="caution">
    <text evidence="4">The sequence shown here is derived from an EMBL/GenBank/DDBJ whole genome shotgun (WGS) entry which is preliminary data.</text>
</comment>
<evidence type="ECO:0000259" key="3">
    <source>
        <dbReference type="PROSITE" id="PS50157"/>
    </source>
</evidence>
<organism evidence="4 5">
    <name type="scientific">Porites evermanni</name>
    <dbReference type="NCBI Taxonomy" id="104178"/>
    <lineage>
        <taxon>Eukaryota</taxon>
        <taxon>Metazoa</taxon>
        <taxon>Cnidaria</taxon>
        <taxon>Anthozoa</taxon>
        <taxon>Hexacorallia</taxon>
        <taxon>Scleractinia</taxon>
        <taxon>Fungiina</taxon>
        <taxon>Poritidae</taxon>
        <taxon>Porites</taxon>
    </lineage>
</organism>
<reference evidence="4 5" key="1">
    <citation type="submission" date="2022-05" db="EMBL/GenBank/DDBJ databases">
        <authorList>
            <consortium name="Genoscope - CEA"/>
            <person name="William W."/>
        </authorList>
    </citation>
    <scope>NUCLEOTIDE SEQUENCE [LARGE SCALE GENOMIC DNA]</scope>
</reference>
<protein>
    <recommendedName>
        <fullName evidence="3">C2H2-type domain-containing protein</fullName>
    </recommendedName>
</protein>
<dbReference type="Proteomes" id="UP001159427">
    <property type="component" value="Unassembled WGS sequence"/>
</dbReference>
<dbReference type="EMBL" id="CALNXI010000096">
    <property type="protein sequence ID" value="CAH3018768.1"/>
    <property type="molecule type" value="Genomic_DNA"/>
</dbReference>
<feature type="region of interest" description="Disordered" evidence="2">
    <location>
        <begin position="23"/>
        <end position="44"/>
    </location>
</feature>
<evidence type="ECO:0000256" key="1">
    <source>
        <dbReference type="PROSITE-ProRule" id="PRU00042"/>
    </source>
</evidence>
<evidence type="ECO:0000313" key="4">
    <source>
        <dbReference type="EMBL" id="CAH3018768.1"/>
    </source>
</evidence>
<sequence length="181" mass="20040">MPSAEIPKVKVVQAFPEACLSSGTMARSSKHTEEEKATPTDTENVESDALFECPTGGCTCSFDSETELQRHLDVGNHVRRLPRESQFDYIRCRYADVSGKRVSNITMGWALTTAVKAYLNDKFLIGEETGNKASPTPVAREMHRERDYKGNRLFVGGDCLSSQQIAAYFSHLAGTKKNTVL</sequence>